<dbReference type="PATRIC" id="fig|401562.3.peg.979"/>
<dbReference type="OrthoDB" id="7219977at2"/>
<feature type="transmembrane region" description="Helical" evidence="1">
    <location>
        <begin position="109"/>
        <end position="128"/>
    </location>
</feature>
<proteinExistence type="predicted"/>
<keyword evidence="1" id="KW-1133">Transmembrane helix</keyword>
<dbReference type="RefSeq" id="WP_058634567.1">
    <property type="nucleotide sequence ID" value="NZ_LDPZ01000016.1"/>
</dbReference>
<accession>A0A175R9U0</accession>
<organism evidence="2 3">
    <name type="scientific">Aureimonas ureilytica</name>
    <dbReference type="NCBI Taxonomy" id="401562"/>
    <lineage>
        <taxon>Bacteria</taxon>
        <taxon>Pseudomonadati</taxon>
        <taxon>Pseudomonadota</taxon>
        <taxon>Alphaproteobacteria</taxon>
        <taxon>Hyphomicrobiales</taxon>
        <taxon>Aurantimonadaceae</taxon>
        <taxon>Aureimonas</taxon>
    </lineage>
</organism>
<evidence type="ECO:0000256" key="1">
    <source>
        <dbReference type="SAM" id="Phobius"/>
    </source>
</evidence>
<evidence type="ECO:0008006" key="4">
    <source>
        <dbReference type="Google" id="ProtNLM"/>
    </source>
</evidence>
<dbReference type="Proteomes" id="UP000078272">
    <property type="component" value="Unassembled WGS sequence"/>
</dbReference>
<name>A0A175R9U0_9HYPH</name>
<sequence length="147" mass="15246">MIIIGMFLSVAAIAFFCWLLFTLAVYALPFFAAVNAGILAWNSGAGWLGAILVGAAVGGLTFGFGQVLFTTLRPTWARLLVAMVFVAPAVVAGYHAAHGVVKHAMPSEAWQIVFSVIGALAVGATALMRIATMATPPGLAERGVARV</sequence>
<dbReference type="EMBL" id="LDPZ01000016">
    <property type="protein sequence ID" value="KTQ96334.1"/>
    <property type="molecule type" value="Genomic_DNA"/>
</dbReference>
<dbReference type="AlphaFoldDB" id="A0A175R9U0"/>
<protein>
    <recommendedName>
        <fullName evidence="4">DUF4175 domain-containing protein</fullName>
    </recommendedName>
</protein>
<evidence type="ECO:0000313" key="2">
    <source>
        <dbReference type="EMBL" id="KTQ96334.1"/>
    </source>
</evidence>
<evidence type="ECO:0000313" key="3">
    <source>
        <dbReference type="Proteomes" id="UP000078272"/>
    </source>
</evidence>
<gene>
    <name evidence="2" type="ORF">NS226_08170</name>
</gene>
<keyword evidence="1" id="KW-0472">Membrane</keyword>
<feature type="transmembrane region" description="Helical" evidence="1">
    <location>
        <begin position="46"/>
        <end position="69"/>
    </location>
</feature>
<comment type="caution">
    <text evidence="2">The sequence shown here is derived from an EMBL/GenBank/DDBJ whole genome shotgun (WGS) entry which is preliminary data.</text>
</comment>
<feature type="transmembrane region" description="Helical" evidence="1">
    <location>
        <begin position="76"/>
        <end position="97"/>
    </location>
</feature>
<keyword evidence="1" id="KW-0812">Transmembrane</keyword>
<reference evidence="2 3" key="1">
    <citation type="journal article" date="2016" name="Front. Microbiol.">
        <title>Genomic Resource of Rice Seed Associated Bacteria.</title>
        <authorList>
            <person name="Midha S."/>
            <person name="Bansal K."/>
            <person name="Sharma S."/>
            <person name="Kumar N."/>
            <person name="Patil P.P."/>
            <person name="Chaudhry V."/>
            <person name="Patil P.B."/>
        </authorList>
    </citation>
    <scope>NUCLEOTIDE SEQUENCE [LARGE SCALE GENOMIC DNA]</scope>
    <source>
        <strain evidence="2 3">NS226</strain>
    </source>
</reference>